<gene>
    <name evidence="1" type="ORF">F957_03906</name>
</gene>
<evidence type="ECO:0000313" key="1">
    <source>
        <dbReference type="EMBL" id="EPF70892.1"/>
    </source>
</evidence>
<evidence type="ECO:0000313" key="2">
    <source>
        <dbReference type="Proteomes" id="UP000014523"/>
    </source>
</evidence>
<reference evidence="1 2" key="1">
    <citation type="submission" date="2013-06" db="EMBL/GenBank/DDBJ databases">
        <title>The Genome Sequence of Acinetobacter gyllenbergii CIP 110306.</title>
        <authorList>
            <consortium name="The Broad Institute Genome Sequencing Platform"/>
            <consortium name="The Broad Institute Genome Sequencing Center for Infectious Disease"/>
            <person name="Cerqueira G."/>
            <person name="Feldgarden M."/>
            <person name="Courvalin P."/>
            <person name="Perichon B."/>
            <person name="Grillot-Courvalin C."/>
            <person name="Clermont D."/>
            <person name="Rocha E."/>
            <person name="Yoon E.-J."/>
            <person name="Nemec A."/>
            <person name="Young S.K."/>
            <person name="Zeng Q."/>
            <person name="Gargeya S."/>
            <person name="Fitzgerald M."/>
            <person name="Abouelleil A."/>
            <person name="Alvarado L."/>
            <person name="Berlin A.M."/>
            <person name="Chapman S.B."/>
            <person name="Dewar J."/>
            <person name="Goldberg J."/>
            <person name="Griggs A."/>
            <person name="Gujja S."/>
            <person name="Hansen M."/>
            <person name="Howarth C."/>
            <person name="Imamovic A."/>
            <person name="Larimer J."/>
            <person name="McCowan C."/>
            <person name="Murphy C."/>
            <person name="Pearson M."/>
            <person name="Priest M."/>
            <person name="Roberts A."/>
            <person name="Saif S."/>
            <person name="Shea T."/>
            <person name="Sykes S."/>
            <person name="Wortman J."/>
            <person name="Nusbaum C."/>
            <person name="Birren B."/>
        </authorList>
    </citation>
    <scope>NUCLEOTIDE SEQUENCE [LARGE SCALE GENOMIC DNA]</scope>
    <source>
        <strain evidence="1 2">CIP 110306</strain>
    </source>
</reference>
<comment type="caution">
    <text evidence="1">The sequence shown here is derived from an EMBL/GenBank/DDBJ whole genome shotgun (WGS) entry which is preliminary data.</text>
</comment>
<dbReference type="EMBL" id="ATGG01000054">
    <property type="protein sequence ID" value="EPF70892.1"/>
    <property type="molecule type" value="Genomic_DNA"/>
</dbReference>
<protein>
    <submittedName>
        <fullName evidence="1">Uncharacterized protein</fullName>
    </submittedName>
</protein>
<keyword evidence="2" id="KW-1185">Reference proteome</keyword>
<dbReference type="RefSeq" id="WP_016660656.1">
    <property type="nucleotide sequence ID" value="NZ_ASQH01000007.1"/>
</dbReference>
<dbReference type="AlphaFoldDB" id="A0A829HCA6"/>
<name>A0A829HCA6_9GAMM</name>
<proteinExistence type="predicted"/>
<accession>A0A829HCA6</accession>
<dbReference type="Proteomes" id="UP000014523">
    <property type="component" value="Unassembled WGS sequence"/>
</dbReference>
<sequence>MDQSIAKEYFYSNKIKNLPEPIKVEDTASQNDFFSYFNKDNLSKNHDRLDVFQPVIEAKARVEQVDPFKLKLDVVLTNSHRDWYIPRFDLKSIYSEKKVYLTDEGGKVVQVLPKWWPEKRKGPHSPSVYIPKAEHIGLFARFNKHDTYKLEYALDIPETTANQIAFNLYFMDSSTLPELFNKYIELNDNNLYSLVTRSNTIKVLCKKKSENNNEGYICDFEY</sequence>
<organism evidence="1 2">
    <name type="scientific">Acinetobacter gyllenbergii CIP 110306 = MTCC 11365</name>
    <dbReference type="NCBI Taxonomy" id="1217657"/>
    <lineage>
        <taxon>Bacteria</taxon>
        <taxon>Pseudomonadati</taxon>
        <taxon>Pseudomonadota</taxon>
        <taxon>Gammaproteobacteria</taxon>
        <taxon>Moraxellales</taxon>
        <taxon>Moraxellaceae</taxon>
        <taxon>Acinetobacter</taxon>
    </lineage>
</organism>